<keyword evidence="1" id="KW-1133">Transmembrane helix</keyword>
<gene>
    <name evidence="2" type="ORF">SAMN05216480_101852</name>
</gene>
<keyword evidence="3" id="KW-1185">Reference proteome</keyword>
<keyword evidence="1" id="KW-0812">Transmembrane</keyword>
<keyword evidence="1" id="KW-0472">Membrane</keyword>
<evidence type="ECO:0000313" key="2">
    <source>
        <dbReference type="EMBL" id="SFU33880.1"/>
    </source>
</evidence>
<reference evidence="3" key="1">
    <citation type="submission" date="2016-10" db="EMBL/GenBank/DDBJ databases">
        <authorList>
            <person name="Varghese N."/>
            <person name="Submissions S."/>
        </authorList>
    </citation>
    <scope>NUCLEOTIDE SEQUENCE [LARGE SCALE GENOMIC DNA]</scope>
    <source>
        <strain evidence="3">CGMCC 1.12333</strain>
    </source>
</reference>
<protein>
    <recommendedName>
        <fullName evidence="4">DUF3307 domain-containing protein</fullName>
    </recommendedName>
</protein>
<dbReference type="Proteomes" id="UP000199138">
    <property type="component" value="Unassembled WGS sequence"/>
</dbReference>
<dbReference type="STRING" id="1224947.SAMN05216480_101852"/>
<proteinExistence type="predicted"/>
<sequence length="235" mass="26843">MGLFFLKILLAHVIGDFLIQPTKWVKSKEKKKIQSPYLYAHLAVHALLLLIFLAFNSTYLLGIVVILVSHFAIDVAKLYFTNKKNRRILFVADQFAHLLVLFIVANAYYSELKWSMLATYEYSILLSILFLLLVTVVASILIKVLTSAWDVTTKKEESLSNAGMYIGMLERLFVFGFVLLDFWEGIGFLLAAKSIFRFGDLTRAKDRKLTEYVLIGTLLSFGIAILCGVLFRYYL</sequence>
<accession>A0A1I7FCD3</accession>
<dbReference type="EMBL" id="FPBK01000001">
    <property type="protein sequence ID" value="SFU33880.1"/>
    <property type="molecule type" value="Genomic_DNA"/>
</dbReference>
<dbReference type="AlphaFoldDB" id="A0A1I7FCD3"/>
<name>A0A1I7FCD3_9FLAO</name>
<evidence type="ECO:0008006" key="4">
    <source>
        <dbReference type="Google" id="ProtNLM"/>
    </source>
</evidence>
<feature type="transmembrane region" description="Helical" evidence="1">
    <location>
        <begin position="88"/>
        <end position="110"/>
    </location>
</feature>
<dbReference type="RefSeq" id="WP_093023271.1">
    <property type="nucleotide sequence ID" value="NZ_FPBK01000001.1"/>
</dbReference>
<dbReference type="Pfam" id="PF11750">
    <property type="entry name" value="DUF3307"/>
    <property type="match status" value="1"/>
</dbReference>
<organism evidence="2 3">
    <name type="scientific">Pustulibacterium marinum</name>
    <dbReference type="NCBI Taxonomy" id="1224947"/>
    <lineage>
        <taxon>Bacteria</taxon>
        <taxon>Pseudomonadati</taxon>
        <taxon>Bacteroidota</taxon>
        <taxon>Flavobacteriia</taxon>
        <taxon>Flavobacteriales</taxon>
        <taxon>Flavobacteriaceae</taxon>
        <taxon>Pustulibacterium</taxon>
    </lineage>
</organism>
<feature type="transmembrane region" description="Helical" evidence="1">
    <location>
        <begin position="172"/>
        <end position="192"/>
    </location>
</feature>
<dbReference type="OrthoDB" id="8536716at2"/>
<evidence type="ECO:0000313" key="3">
    <source>
        <dbReference type="Proteomes" id="UP000199138"/>
    </source>
</evidence>
<feature type="transmembrane region" description="Helical" evidence="1">
    <location>
        <begin position="122"/>
        <end position="145"/>
    </location>
</feature>
<feature type="transmembrane region" description="Helical" evidence="1">
    <location>
        <begin position="212"/>
        <end position="234"/>
    </location>
</feature>
<dbReference type="InterPro" id="IPR021737">
    <property type="entry name" value="Phage_phiKZ_Orf197"/>
</dbReference>
<evidence type="ECO:0000256" key="1">
    <source>
        <dbReference type="SAM" id="Phobius"/>
    </source>
</evidence>